<feature type="compositionally biased region" description="Basic and acidic residues" evidence="1">
    <location>
        <begin position="97"/>
        <end position="120"/>
    </location>
</feature>
<protein>
    <submittedName>
        <fullName evidence="2">Uncharacterized protein</fullName>
    </submittedName>
</protein>
<dbReference type="Proteomes" id="UP000827721">
    <property type="component" value="Unassembled WGS sequence"/>
</dbReference>
<feature type="compositionally biased region" description="Polar residues" evidence="1">
    <location>
        <begin position="135"/>
        <end position="144"/>
    </location>
</feature>
<keyword evidence="3" id="KW-1185">Reference proteome</keyword>
<comment type="caution">
    <text evidence="2">The sequence shown here is derived from an EMBL/GenBank/DDBJ whole genome shotgun (WGS) entry which is preliminary data.</text>
</comment>
<feature type="compositionally biased region" description="Basic and acidic residues" evidence="1">
    <location>
        <begin position="44"/>
        <end position="79"/>
    </location>
</feature>
<reference evidence="2 3" key="1">
    <citation type="submission" date="2021-02" db="EMBL/GenBank/DDBJ databases">
        <title>Plant Genome Project.</title>
        <authorList>
            <person name="Zhang R.-G."/>
        </authorList>
    </citation>
    <scope>NUCLEOTIDE SEQUENCE [LARGE SCALE GENOMIC DNA]</scope>
    <source>
        <tissue evidence="2">Leaves</tissue>
    </source>
</reference>
<evidence type="ECO:0000313" key="2">
    <source>
        <dbReference type="EMBL" id="KAH7573970.1"/>
    </source>
</evidence>
<organism evidence="2 3">
    <name type="scientific">Xanthoceras sorbifolium</name>
    <dbReference type="NCBI Taxonomy" id="99658"/>
    <lineage>
        <taxon>Eukaryota</taxon>
        <taxon>Viridiplantae</taxon>
        <taxon>Streptophyta</taxon>
        <taxon>Embryophyta</taxon>
        <taxon>Tracheophyta</taxon>
        <taxon>Spermatophyta</taxon>
        <taxon>Magnoliopsida</taxon>
        <taxon>eudicotyledons</taxon>
        <taxon>Gunneridae</taxon>
        <taxon>Pentapetalae</taxon>
        <taxon>rosids</taxon>
        <taxon>malvids</taxon>
        <taxon>Sapindales</taxon>
        <taxon>Sapindaceae</taxon>
        <taxon>Xanthoceroideae</taxon>
        <taxon>Xanthoceras</taxon>
    </lineage>
</organism>
<sequence length="155" mass="17209">MGCFAPKTHKAVKPQPVFTSRTTKKSTKTKECNAASSSSTKTLNHREAKQEDEKDCQDHHDQVTEDKDVREIQVHDQIPKLENNIEEGGEEELGEEISDHHHEIRDKNKVEEKYHDHGDQEGGGDLEAAAKQEAGNGNSATASAVNKWPDGKGKK</sequence>
<evidence type="ECO:0000313" key="3">
    <source>
        <dbReference type="Proteomes" id="UP000827721"/>
    </source>
</evidence>
<name>A0ABQ8IBH7_9ROSI</name>
<feature type="compositionally biased region" description="Acidic residues" evidence="1">
    <location>
        <begin position="84"/>
        <end position="96"/>
    </location>
</feature>
<gene>
    <name evidence="2" type="ORF">JRO89_XS03G0233400</name>
</gene>
<evidence type="ECO:0000256" key="1">
    <source>
        <dbReference type="SAM" id="MobiDB-lite"/>
    </source>
</evidence>
<dbReference type="EMBL" id="JAFEMO010000003">
    <property type="protein sequence ID" value="KAH7573970.1"/>
    <property type="molecule type" value="Genomic_DNA"/>
</dbReference>
<feature type="region of interest" description="Disordered" evidence="1">
    <location>
        <begin position="1"/>
        <end position="155"/>
    </location>
</feature>
<proteinExistence type="predicted"/>
<accession>A0ABQ8IBH7</accession>